<evidence type="ECO:0000259" key="12">
    <source>
        <dbReference type="Pfam" id="PF00912"/>
    </source>
</evidence>
<feature type="transmembrane region" description="Helical" evidence="11">
    <location>
        <begin position="12"/>
        <end position="32"/>
    </location>
</feature>
<dbReference type="EMBL" id="SLWB01000008">
    <property type="protein sequence ID" value="TCN66798.1"/>
    <property type="molecule type" value="Genomic_DNA"/>
</dbReference>
<keyword evidence="4" id="KW-0808">Transferase</keyword>
<dbReference type="OrthoDB" id="9766909at2"/>
<keyword evidence="5 11" id="KW-0812">Transmembrane</keyword>
<evidence type="ECO:0000256" key="4">
    <source>
        <dbReference type="ARBA" id="ARBA00022679"/>
    </source>
</evidence>
<keyword evidence="6" id="KW-0133">Cell shape</keyword>
<evidence type="ECO:0000256" key="2">
    <source>
        <dbReference type="ARBA" id="ARBA00022519"/>
    </source>
</evidence>
<dbReference type="GO" id="GO:0071555">
    <property type="term" value="P:cell wall organization"/>
    <property type="evidence" value="ECO:0007669"/>
    <property type="project" value="UniProtKB-KW"/>
</dbReference>
<dbReference type="Gene3D" id="1.10.3810.10">
    <property type="entry name" value="Biosynthetic peptidoglycan transglycosylase-like"/>
    <property type="match status" value="1"/>
</dbReference>
<dbReference type="InterPro" id="IPR036950">
    <property type="entry name" value="PBP_transglycosylase"/>
</dbReference>
<sequence length="670" mass="76216">MDFRNLPWKKIRIVALCVVAGLVVISIILFTFRSSILNHLVTKKVTSFNESHKADVQVINPHFTGIFTVNFDKIVVKPIDNDTLINIDNLKIKINPLRLLMTRLSITKLNADNINISVLRDSTGNNYTFLYKTVRKDEPETTSNVSYSRRVERLLDLFFDILPSDIHIKKFNASISSYGHKVTATVPRFDISSGEVDLRAHITENDSTTIFRFVGDINTWINTASIKVYATNTLRATVPFITYKYHAKVAFDTLAFGIDGSGSHRGGFQVTGKAMFNNLYIDHRKIAQKEVVLEKGDVDYVVNFGKDFVELDSATVVNFNRLTFNPYAKYRSKPNRFVALSINKDFFPAQDLFSSLPDGIFSTVKGLEVNGELSYHLKFEADWNNLKDLVFESDLQSRDFGIRKYGEVVYPYINAPFQYTFYDNGVPTRTFSVGQDNPNFRSLDQIPKVLQYAVMFSEDGNFFGHRGFLIDAFRSSLIRNIQAGRFVRGGSTISMQLVKNIYLSRNKTIARKLEEALITWLIERQHLVSKNRMLEIYLNIIEWGPGIFGANEAAQFYFGKDVSQVTPNEAIFMASIIPRPKRFYYSFSDSGSLRSHYTGYYKLIASKLLRSGAITQEQFDGIYPHVNLSGLASMYLRQPIEDPTDTLLIGNDIPNDAEVPSPLQEESENN</sequence>
<evidence type="ECO:0000313" key="13">
    <source>
        <dbReference type="EMBL" id="TCN66798.1"/>
    </source>
</evidence>
<organism evidence="13 14">
    <name type="scientific">Acetobacteroides hydrogenigenes</name>
    <dbReference type="NCBI Taxonomy" id="979970"/>
    <lineage>
        <taxon>Bacteria</taxon>
        <taxon>Pseudomonadati</taxon>
        <taxon>Bacteroidota</taxon>
        <taxon>Bacteroidia</taxon>
        <taxon>Bacteroidales</taxon>
        <taxon>Rikenellaceae</taxon>
        <taxon>Acetobacteroides</taxon>
    </lineage>
</organism>
<dbReference type="SUPFAM" id="SSF53955">
    <property type="entry name" value="Lysozyme-like"/>
    <property type="match status" value="1"/>
</dbReference>
<keyword evidence="8 11" id="KW-1133">Transmembrane helix</keyword>
<feature type="domain" description="Glycosyl transferase family 51" evidence="12">
    <location>
        <begin position="434"/>
        <end position="583"/>
    </location>
</feature>
<reference evidence="13 14" key="1">
    <citation type="submission" date="2019-03" db="EMBL/GenBank/DDBJ databases">
        <title>Genomic Encyclopedia of Archaeal and Bacterial Type Strains, Phase II (KMG-II): from individual species to whole genera.</title>
        <authorList>
            <person name="Goeker M."/>
        </authorList>
    </citation>
    <scope>NUCLEOTIDE SEQUENCE [LARGE SCALE GENOMIC DNA]</scope>
    <source>
        <strain evidence="13 14">RL-C</strain>
    </source>
</reference>
<dbReference type="GO" id="GO:0016763">
    <property type="term" value="F:pentosyltransferase activity"/>
    <property type="evidence" value="ECO:0007669"/>
    <property type="project" value="InterPro"/>
</dbReference>
<dbReference type="AlphaFoldDB" id="A0A4R2ED78"/>
<comment type="caution">
    <text evidence="13">The sequence shown here is derived from an EMBL/GenBank/DDBJ whole genome shotgun (WGS) entry which is preliminary data.</text>
</comment>
<protein>
    <submittedName>
        <fullName evidence="13">Transglycosylase</fullName>
    </submittedName>
</protein>
<evidence type="ECO:0000256" key="5">
    <source>
        <dbReference type="ARBA" id="ARBA00022692"/>
    </source>
</evidence>
<evidence type="ECO:0000256" key="7">
    <source>
        <dbReference type="ARBA" id="ARBA00022984"/>
    </source>
</evidence>
<evidence type="ECO:0000256" key="9">
    <source>
        <dbReference type="ARBA" id="ARBA00023136"/>
    </source>
</evidence>
<dbReference type="InterPro" id="IPR001264">
    <property type="entry name" value="Glyco_trans_51"/>
</dbReference>
<keyword evidence="9 11" id="KW-0472">Membrane</keyword>
<evidence type="ECO:0000313" key="14">
    <source>
        <dbReference type="Proteomes" id="UP000294830"/>
    </source>
</evidence>
<dbReference type="GO" id="GO:0016020">
    <property type="term" value="C:membrane"/>
    <property type="evidence" value="ECO:0007669"/>
    <property type="project" value="InterPro"/>
</dbReference>
<keyword evidence="1" id="KW-1003">Cell membrane</keyword>
<keyword evidence="10" id="KW-0961">Cell wall biogenesis/degradation</keyword>
<dbReference type="Proteomes" id="UP000294830">
    <property type="component" value="Unassembled WGS sequence"/>
</dbReference>
<proteinExistence type="predicted"/>
<evidence type="ECO:0000256" key="8">
    <source>
        <dbReference type="ARBA" id="ARBA00022989"/>
    </source>
</evidence>
<keyword evidence="14" id="KW-1185">Reference proteome</keyword>
<keyword evidence="2" id="KW-0997">Cell inner membrane</keyword>
<keyword evidence="7" id="KW-0573">Peptidoglycan synthesis</keyword>
<dbReference type="InterPro" id="IPR023346">
    <property type="entry name" value="Lysozyme-like_dom_sf"/>
</dbReference>
<keyword evidence="3" id="KW-0328">Glycosyltransferase</keyword>
<dbReference type="PANTHER" id="PTHR30400:SF0">
    <property type="entry name" value="BIOSYNTHETIC PEPTIDOGLYCAN TRANSGLYCOSYLASE"/>
    <property type="match status" value="1"/>
</dbReference>
<accession>A0A4R2ED78</accession>
<dbReference type="RefSeq" id="WP_131839483.1">
    <property type="nucleotide sequence ID" value="NZ_SLWB01000008.1"/>
</dbReference>
<dbReference type="GO" id="GO:0009252">
    <property type="term" value="P:peptidoglycan biosynthetic process"/>
    <property type="evidence" value="ECO:0007669"/>
    <property type="project" value="UniProtKB-KW"/>
</dbReference>
<evidence type="ECO:0000256" key="6">
    <source>
        <dbReference type="ARBA" id="ARBA00022960"/>
    </source>
</evidence>
<dbReference type="GO" id="GO:0008360">
    <property type="term" value="P:regulation of cell shape"/>
    <property type="evidence" value="ECO:0007669"/>
    <property type="project" value="UniProtKB-KW"/>
</dbReference>
<evidence type="ECO:0000256" key="1">
    <source>
        <dbReference type="ARBA" id="ARBA00022475"/>
    </source>
</evidence>
<dbReference type="Pfam" id="PF00912">
    <property type="entry name" value="Transgly"/>
    <property type="match status" value="1"/>
</dbReference>
<dbReference type="PANTHER" id="PTHR30400">
    <property type="entry name" value="MONOFUNCTIONAL BIOSYNTHETIC PEPTIDOGLYCAN TRANSGLYCOSYLASE"/>
    <property type="match status" value="1"/>
</dbReference>
<dbReference type="GO" id="GO:0009274">
    <property type="term" value="C:peptidoglycan-based cell wall"/>
    <property type="evidence" value="ECO:0007669"/>
    <property type="project" value="InterPro"/>
</dbReference>
<evidence type="ECO:0000256" key="11">
    <source>
        <dbReference type="SAM" id="Phobius"/>
    </source>
</evidence>
<name>A0A4R2ED78_9BACT</name>
<evidence type="ECO:0000256" key="10">
    <source>
        <dbReference type="ARBA" id="ARBA00023316"/>
    </source>
</evidence>
<dbReference type="InterPro" id="IPR011812">
    <property type="entry name" value="Pep_trsgly"/>
</dbReference>
<gene>
    <name evidence="13" type="ORF">CLV25_108141</name>
</gene>
<evidence type="ECO:0000256" key="3">
    <source>
        <dbReference type="ARBA" id="ARBA00022676"/>
    </source>
</evidence>